<evidence type="ECO:0000313" key="1">
    <source>
        <dbReference type="EMBL" id="RDY04083.1"/>
    </source>
</evidence>
<dbReference type="InterPro" id="IPR019791">
    <property type="entry name" value="Haem_peroxidase_animal"/>
</dbReference>
<dbReference type="AlphaFoldDB" id="A0A371HMQ3"/>
<sequence>MERENRLRGINSKVNELELRDQLNFLKQRLNLLEEEVLREWIFRENLEIIMGQSQAQLVEECRKVEDLEDWAQIIIGELLAE</sequence>
<feature type="non-terminal residue" evidence="1">
    <location>
        <position position="82"/>
    </location>
</feature>
<protein>
    <submittedName>
        <fullName evidence="1">Uncharacterized protein</fullName>
    </submittedName>
</protein>
<comment type="caution">
    <text evidence="1">The sequence shown here is derived from an EMBL/GenBank/DDBJ whole genome shotgun (WGS) entry which is preliminary data.</text>
</comment>
<reference evidence="1" key="1">
    <citation type="submission" date="2018-05" db="EMBL/GenBank/DDBJ databases">
        <title>Draft genome of Mucuna pruriens seed.</title>
        <authorList>
            <person name="Nnadi N.E."/>
            <person name="Vos R."/>
            <person name="Hasami M.H."/>
            <person name="Devisetty U.K."/>
            <person name="Aguiy J.C."/>
        </authorList>
    </citation>
    <scope>NUCLEOTIDE SEQUENCE [LARGE SCALE GENOMIC DNA]</scope>
    <source>
        <strain evidence="1">JCA_2017</strain>
    </source>
</reference>
<keyword evidence="2" id="KW-1185">Reference proteome</keyword>
<organism evidence="1 2">
    <name type="scientific">Mucuna pruriens</name>
    <name type="common">Velvet bean</name>
    <name type="synonym">Dolichos pruriens</name>
    <dbReference type="NCBI Taxonomy" id="157652"/>
    <lineage>
        <taxon>Eukaryota</taxon>
        <taxon>Viridiplantae</taxon>
        <taxon>Streptophyta</taxon>
        <taxon>Embryophyta</taxon>
        <taxon>Tracheophyta</taxon>
        <taxon>Spermatophyta</taxon>
        <taxon>Magnoliopsida</taxon>
        <taxon>eudicotyledons</taxon>
        <taxon>Gunneridae</taxon>
        <taxon>Pentapetalae</taxon>
        <taxon>rosids</taxon>
        <taxon>fabids</taxon>
        <taxon>Fabales</taxon>
        <taxon>Fabaceae</taxon>
        <taxon>Papilionoideae</taxon>
        <taxon>50 kb inversion clade</taxon>
        <taxon>NPAAA clade</taxon>
        <taxon>indigoferoid/millettioid clade</taxon>
        <taxon>Phaseoleae</taxon>
        <taxon>Mucuna</taxon>
    </lineage>
</organism>
<proteinExistence type="predicted"/>
<dbReference type="EMBL" id="QJKJ01002155">
    <property type="protein sequence ID" value="RDY04083.1"/>
    <property type="molecule type" value="Genomic_DNA"/>
</dbReference>
<feature type="non-terminal residue" evidence="1">
    <location>
        <position position="1"/>
    </location>
</feature>
<gene>
    <name evidence="1" type="ORF">CR513_12250</name>
</gene>
<name>A0A371HMQ3_MUCPR</name>
<accession>A0A371HMQ3</accession>
<evidence type="ECO:0000313" key="2">
    <source>
        <dbReference type="Proteomes" id="UP000257109"/>
    </source>
</evidence>
<dbReference type="Proteomes" id="UP000257109">
    <property type="component" value="Unassembled WGS sequence"/>
</dbReference>
<dbReference type="PROSITE" id="PS50292">
    <property type="entry name" value="PEROXIDASE_3"/>
    <property type="match status" value="1"/>
</dbReference>